<feature type="signal peptide" evidence="3">
    <location>
        <begin position="1"/>
        <end position="23"/>
    </location>
</feature>
<protein>
    <recommendedName>
        <fullName evidence="6">SUEL-type lectin domain-containing protein</fullName>
    </recommendedName>
</protein>
<feature type="region of interest" description="Disordered" evidence="1">
    <location>
        <begin position="472"/>
        <end position="506"/>
    </location>
</feature>
<feature type="transmembrane region" description="Helical" evidence="2">
    <location>
        <begin position="341"/>
        <end position="364"/>
    </location>
</feature>
<feature type="compositionally biased region" description="Basic and acidic residues" evidence="1">
    <location>
        <begin position="663"/>
        <end position="680"/>
    </location>
</feature>
<reference evidence="4 5" key="1">
    <citation type="submission" date="2020-06" db="EMBL/GenBank/DDBJ databases">
        <authorList>
            <person name="Li R."/>
            <person name="Bekaert M."/>
        </authorList>
    </citation>
    <scope>NUCLEOTIDE SEQUENCE [LARGE SCALE GENOMIC DNA]</scope>
    <source>
        <strain evidence="5">wild</strain>
    </source>
</reference>
<dbReference type="EMBL" id="CACVKT020001887">
    <property type="protein sequence ID" value="CAC5373232.1"/>
    <property type="molecule type" value="Genomic_DNA"/>
</dbReference>
<keyword evidence="2" id="KW-0472">Membrane</keyword>
<evidence type="ECO:0000313" key="5">
    <source>
        <dbReference type="Proteomes" id="UP000507470"/>
    </source>
</evidence>
<feature type="chain" id="PRO_5026966228" description="SUEL-type lectin domain-containing protein" evidence="3">
    <location>
        <begin position="24"/>
        <end position="709"/>
    </location>
</feature>
<keyword evidence="2" id="KW-0812">Transmembrane</keyword>
<accession>A0A6J8ATW1</accession>
<feature type="region of interest" description="Disordered" evidence="1">
    <location>
        <begin position="536"/>
        <end position="588"/>
    </location>
</feature>
<feature type="compositionally biased region" description="Low complexity" evidence="1">
    <location>
        <begin position="472"/>
        <end position="481"/>
    </location>
</feature>
<dbReference type="Proteomes" id="UP000507470">
    <property type="component" value="Unassembled WGS sequence"/>
</dbReference>
<organism evidence="4 5">
    <name type="scientific">Mytilus coruscus</name>
    <name type="common">Sea mussel</name>
    <dbReference type="NCBI Taxonomy" id="42192"/>
    <lineage>
        <taxon>Eukaryota</taxon>
        <taxon>Metazoa</taxon>
        <taxon>Spiralia</taxon>
        <taxon>Lophotrochozoa</taxon>
        <taxon>Mollusca</taxon>
        <taxon>Bivalvia</taxon>
        <taxon>Autobranchia</taxon>
        <taxon>Pteriomorphia</taxon>
        <taxon>Mytilida</taxon>
        <taxon>Mytiloidea</taxon>
        <taxon>Mytilidae</taxon>
        <taxon>Mytilinae</taxon>
        <taxon>Mytilus</taxon>
    </lineage>
</organism>
<dbReference type="OrthoDB" id="6115609at2759"/>
<evidence type="ECO:0000256" key="3">
    <source>
        <dbReference type="SAM" id="SignalP"/>
    </source>
</evidence>
<feature type="compositionally biased region" description="Acidic residues" evidence="1">
    <location>
        <begin position="563"/>
        <end position="582"/>
    </location>
</feature>
<name>A0A6J8ATW1_MYTCO</name>
<keyword evidence="5" id="KW-1185">Reference proteome</keyword>
<feature type="compositionally biased region" description="Basic and acidic residues" evidence="1">
    <location>
        <begin position="322"/>
        <end position="335"/>
    </location>
</feature>
<proteinExistence type="predicted"/>
<feature type="compositionally biased region" description="Polar residues" evidence="1">
    <location>
        <begin position="652"/>
        <end position="662"/>
    </location>
</feature>
<gene>
    <name evidence="4" type="ORF">MCOR_11066</name>
</gene>
<sequence>MVQVKWCSTSVILALQFICYVESIRDTSETTVTACTGRCSYQYSLQCPSSKKIALHKLEYASKEVSIYCPNVQEPCQDKRQCCSYNAGDCRIPFADSVAFPVYTKCSGKQQCDGLRAKQISTVSRCSSRDVSNYVAATYTCEDDNTFVDMCSNDTIYGKAINLILNGSQSTSHPGFQNSNLCACVISTSDCDSDARLRFQAVDVRLHKNQDITDCHPHSVIEITDGQYGSRPFSYKCQSNLFRRGLIDHYYSRAPYARISMYNKPELNISQIWLRISATFPDVDVMITCGSGAMQRSLQNVCVPPEFYPTTTPNIQPSTYDLRPHEDKDPNPGNIEKETDVVPIVAGVVAGLVVVVLIIIVVCCRRRRRLRKKQEDRFSHSLTITAPPLPSPEDNVYDEYEAGNYYDSVENGRKYPTSPFKPATPGKNMGSFFPTEPKKVSPPVLPPPLPVVPPTVPAIPPTGPVVPLSPLVSSPTVSKSPASENSYDKDANPYQQPWDGKPLLMPNRRKKSDLAYATSDEIQVLIQRMDNERRKLNEGDTCTSPTGFIHIDDYKLSQSMREEDIDEKDEENNESEEEEGEDDSKKLLGQRHSVNIPDDRHLPEHVHIDPHDVMCSSEDTGYRSVGSQEHILVSEDDYLVPGSVKGKKEESNLPQRLSSQSSVKRDKCNRSSVSEEKRNVNGETMSGEAYAEVYDALEEGKTVDVKTKF</sequence>
<feature type="region of interest" description="Disordered" evidence="1">
    <location>
        <begin position="634"/>
        <end position="686"/>
    </location>
</feature>
<evidence type="ECO:0000256" key="2">
    <source>
        <dbReference type="SAM" id="Phobius"/>
    </source>
</evidence>
<evidence type="ECO:0008006" key="6">
    <source>
        <dbReference type="Google" id="ProtNLM"/>
    </source>
</evidence>
<evidence type="ECO:0000313" key="4">
    <source>
        <dbReference type="EMBL" id="CAC5373232.1"/>
    </source>
</evidence>
<keyword evidence="3" id="KW-0732">Signal</keyword>
<feature type="region of interest" description="Disordered" evidence="1">
    <location>
        <begin position="314"/>
        <end position="335"/>
    </location>
</feature>
<keyword evidence="2" id="KW-1133">Transmembrane helix</keyword>
<evidence type="ECO:0000256" key="1">
    <source>
        <dbReference type="SAM" id="MobiDB-lite"/>
    </source>
</evidence>
<dbReference type="AlphaFoldDB" id="A0A6J8ATW1"/>
<dbReference type="CDD" id="cd22823">
    <property type="entry name" value="Gal_Rha_Lectin"/>
    <property type="match status" value="1"/>
</dbReference>